<dbReference type="Proteomes" id="UP000824469">
    <property type="component" value="Unassembled WGS sequence"/>
</dbReference>
<feature type="non-terminal residue" evidence="1">
    <location>
        <position position="1"/>
    </location>
</feature>
<proteinExistence type="predicted"/>
<keyword evidence="2" id="KW-1185">Reference proteome</keyword>
<evidence type="ECO:0000313" key="1">
    <source>
        <dbReference type="EMBL" id="KAH9316616.1"/>
    </source>
</evidence>
<feature type="non-terminal residue" evidence="1">
    <location>
        <position position="147"/>
    </location>
</feature>
<dbReference type="EMBL" id="JAHRHJ020000005">
    <property type="protein sequence ID" value="KAH9316616.1"/>
    <property type="molecule type" value="Genomic_DNA"/>
</dbReference>
<sequence length="147" mass="16681">VIRSEMKKVFKHSGQKFKSGDRKVFGSASFRRKRNLSYAVARLRVLLLKSRGITKRINEDQHLKGIRCSNENVPKISLEESDSQKMISFPRVCVTSMGPNLLIQILTWADGCLLSSILLVLEQDDFDVCSVQTISLQSKVFHTILVK</sequence>
<dbReference type="AlphaFoldDB" id="A0AA38G4U2"/>
<accession>A0AA38G4U2</accession>
<protein>
    <submittedName>
        <fullName evidence="1">Uncharacterized protein</fullName>
    </submittedName>
</protein>
<reference evidence="1 2" key="1">
    <citation type="journal article" date="2021" name="Nat. Plants">
        <title>The Taxus genome provides insights into paclitaxel biosynthesis.</title>
        <authorList>
            <person name="Xiong X."/>
            <person name="Gou J."/>
            <person name="Liao Q."/>
            <person name="Li Y."/>
            <person name="Zhou Q."/>
            <person name="Bi G."/>
            <person name="Li C."/>
            <person name="Du R."/>
            <person name="Wang X."/>
            <person name="Sun T."/>
            <person name="Guo L."/>
            <person name="Liang H."/>
            <person name="Lu P."/>
            <person name="Wu Y."/>
            <person name="Zhang Z."/>
            <person name="Ro D.K."/>
            <person name="Shang Y."/>
            <person name="Huang S."/>
            <person name="Yan J."/>
        </authorList>
    </citation>
    <scope>NUCLEOTIDE SEQUENCE [LARGE SCALE GENOMIC DNA]</scope>
    <source>
        <strain evidence="1">Ta-2019</strain>
    </source>
</reference>
<name>A0AA38G4U2_TAXCH</name>
<evidence type="ECO:0000313" key="2">
    <source>
        <dbReference type="Proteomes" id="UP000824469"/>
    </source>
</evidence>
<organism evidence="1 2">
    <name type="scientific">Taxus chinensis</name>
    <name type="common">Chinese yew</name>
    <name type="synonym">Taxus wallichiana var. chinensis</name>
    <dbReference type="NCBI Taxonomy" id="29808"/>
    <lineage>
        <taxon>Eukaryota</taxon>
        <taxon>Viridiplantae</taxon>
        <taxon>Streptophyta</taxon>
        <taxon>Embryophyta</taxon>
        <taxon>Tracheophyta</taxon>
        <taxon>Spermatophyta</taxon>
        <taxon>Pinopsida</taxon>
        <taxon>Pinidae</taxon>
        <taxon>Conifers II</taxon>
        <taxon>Cupressales</taxon>
        <taxon>Taxaceae</taxon>
        <taxon>Taxus</taxon>
    </lineage>
</organism>
<gene>
    <name evidence="1" type="ORF">KI387_025243</name>
</gene>
<comment type="caution">
    <text evidence="1">The sequence shown here is derived from an EMBL/GenBank/DDBJ whole genome shotgun (WGS) entry which is preliminary data.</text>
</comment>